<feature type="domain" description="Methyltransferase type 11" evidence="4">
    <location>
        <begin position="84"/>
        <end position="176"/>
    </location>
</feature>
<dbReference type="SUPFAM" id="SSF53335">
    <property type="entry name" value="S-adenosyl-L-methionine-dependent methyltransferases"/>
    <property type="match status" value="1"/>
</dbReference>
<organism evidence="5 6">
    <name type="scientific">Dactylosporangium matsuzakiense</name>
    <dbReference type="NCBI Taxonomy" id="53360"/>
    <lineage>
        <taxon>Bacteria</taxon>
        <taxon>Bacillati</taxon>
        <taxon>Actinomycetota</taxon>
        <taxon>Actinomycetes</taxon>
        <taxon>Micromonosporales</taxon>
        <taxon>Micromonosporaceae</taxon>
        <taxon>Dactylosporangium</taxon>
    </lineage>
</organism>
<keyword evidence="3" id="KW-0808">Transferase</keyword>
<dbReference type="Gene3D" id="3.40.50.150">
    <property type="entry name" value="Vaccinia Virus protein VP39"/>
    <property type="match status" value="1"/>
</dbReference>
<evidence type="ECO:0000256" key="2">
    <source>
        <dbReference type="ARBA" id="ARBA00022603"/>
    </source>
</evidence>
<keyword evidence="2 5" id="KW-0489">Methyltransferase</keyword>
<proteinExistence type="inferred from homology"/>
<dbReference type="PANTHER" id="PTHR44942">
    <property type="entry name" value="METHYLTRANSF_11 DOMAIN-CONTAINING PROTEIN"/>
    <property type="match status" value="1"/>
</dbReference>
<comment type="caution">
    <text evidence="5">The sequence shown here is derived from an EMBL/GenBank/DDBJ whole genome shotgun (WGS) entry which is preliminary data.</text>
</comment>
<reference evidence="5" key="1">
    <citation type="journal article" date="2014" name="Int. J. Syst. Evol. Microbiol.">
        <title>Complete genome sequence of Corynebacterium casei LMG S-19264T (=DSM 44701T), isolated from a smear-ripened cheese.</title>
        <authorList>
            <consortium name="US DOE Joint Genome Institute (JGI-PGF)"/>
            <person name="Walter F."/>
            <person name="Albersmeier A."/>
            <person name="Kalinowski J."/>
            <person name="Ruckert C."/>
        </authorList>
    </citation>
    <scope>NUCLEOTIDE SEQUENCE</scope>
    <source>
        <strain evidence="5">VKM Ac-1321</strain>
    </source>
</reference>
<evidence type="ECO:0000313" key="6">
    <source>
        <dbReference type="Proteomes" id="UP001143480"/>
    </source>
</evidence>
<dbReference type="CDD" id="cd02440">
    <property type="entry name" value="AdoMet_MTases"/>
    <property type="match status" value="1"/>
</dbReference>
<sequence>MANSGDDRCLGGRLPPAGPGVGNWRVSKEPRSYSLVVSDANDYVKLRATFDEDAVRYDRARPRYPAQMFDDLAAGGAAPGAGVLEIGCGTGQATVSLAERGYRIVAVELGAELAAVARRNLAGFDAVEIVTGAFEAWPLPGEPFDVVFAATAFHWIDPAVRVSKSADALRPSGLLATVATHHIAGGTWTEAFFAQIQQCYERFDPSTPPGLRLQTARDIVEDDRELTASGRFGPAKFYRYEWELSYSTADYLDVLLTYSSHRALPDGQRSALLDCVARLIDVDHGGRVVKRYLTELRIAQRVR</sequence>
<dbReference type="InterPro" id="IPR013216">
    <property type="entry name" value="Methyltransf_11"/>
</dbReference>
<dbReference type="AlphaFoldDB" id="A0A9W6NT69"/>
<dbReference type="EMBL" id="BSFP01000144">
    <property type="protein sequence ID" value="GLL08399.1"/>
    <property type="molecule type" value="Genomic_DNA"/>
</dbReference>
<dbReference type="Pfam" id="PF08241">
    <property type="entry name" value="Methyltransf_11"/>
    <property type="match status" value="1"/>
</dbReference>
<protein>
    <submittedName>
        <fullName evidence="5">Methyltransferase type 11</fullName>
    </submittedName>
</protein>
<dbReference type="PANTHER" id="PTHR44942:SF4">
    <property type="entry name" value="METHYLTRANSFERASE TYPE 11 DOMAIN-CONTAINING PROTEIN"/>
    <property type="match status" value="1"/>
</dbReference>
<dbReference type="InterPro" id="IPR051052">
    <property type="entry name" value="Diverse_substrate_MTase"/>
</dbReference>
<keyword evidence="6" id="KW-1185">Reference proteome</keyword>
<comment type="similarity">
    <text evidence="1">Belongs to the methyltransferase superfamily.</text>
</comment>
<name>A0A9W6NT69_9ACTN</name>
<evidence type="ECO:0000256" key="1">
    <source>
        <dbReference type="ARBA" id="ARBA00008361"/>
    </source>
</evidence>
<accession>A0A9W6NT69</accession>
<dbReference type="GO" id="GO:0008757">
    <property type="term" value="F:S-adenosylmethionine-dependent methyltransferase activity"/>
    <property type="evidence" value="ECO:0007669"/>
    <property type="project" value="InterPro"/>
</dbReference>
<gene>
    <name evidence="5" type="ORF">GCM10017581_101600</name>
</gene>
<dbReference type="GO" id="GO:0032259">
    <property type="term" value="P:methylation"/>
    <property type="evidence" value="ECO:0007669"/>
    <property type="project" value="UniProtKB-KW"/>
</dbReference>
<dbReference type="InterPro" id="IPR029063">
    <property type="entry name" value="SAM-dependent_MTases_sf"/>
</dbReference>
<evidence type="ECO:0000259" key="4">
    <source>
        <dbReference type="Pfam" id="PF08241"/>
    </source>
</evidence>
<evidence type="ECO:0000256" key="3">
    <source>
        <dbReference type="ARBA" id="ARBA00022679"/>
    </source>
</evidence>
<evidence type="ECO:0000313" key="5">
    <source>
        <dbReference type="EMBL" id="GLL08399.1"/>
    </source>
</evidence>
<dbReference type="Proteomes" id="UP001143480">
    <property type="component" value="Unassembled WGS sequence"/>
</dbReference>
<reference evidence="5" key="2">
    <citation type="submission" date="2023-01" db="EMBL/GenBank/DDBJ databases">
        <authorList>
            <person name="Sun Q."/>
            <person name="Evtushenko L."/>
        </authorList>
    </citation>
    <scope>NUCLEOTIDE SEQUENCE</scope>
    <source>
        <strain evidence="5">VKM Ac-1321</strain>
    </source>
</reference>